<comment type="caution">
    <text evidence="2">The sequence shown here is derived from an EMBL/GenBank/DDBJ whole genome shotgun (WGS) entry which is preliminary data.</text>
</comment>
<dbReference type="Proteomes" id="UP000593577">
    <property type="component" value="Unassembled WGS sequence"/>
</dbReference>
<accession>A0A7J8XF24</accession>
<sequence length="53" mass="6250">MENNVEFQDYSVQLEEFAERAREMMEIMDYKEPGPNTNPRTSYIFGPPPQPQP</sequence>
<feature type="region of interest" description="Disordered" evidence="1">
    <location>
        <begin position="30"/>
        <end position="53"/>
    </location>
</feature>
<dbReference type="PANTHER" id="PTHR37908">
    <property type="entry name" value="TRANSMEMBRANE PROTEIN"/>
    <property type="match status" value="1"/>
</dbReference>
<keyword evidence="3" id="KW-1185">Reference proteome</keyword>
<dbReference type="EMBL" id="JABFAA010000007">
    <property type="protein sequence ID" value="MBA0685762.1"/>
    <property type="molecule type" value="Genomic_DNA"/>
</dbReference>
<protein>
    <submittedName>
        <fullName evidence="2">Uncharacterized protein</fullName>
    </submittedName>
</protein>
<evidence type="ECO:0000313" key="3">
    <source>
        <dbReference type="Proteomes" id="UP000593577"/>
    </source>
</evidence>
<dbReference type="PANTHER" id="PTHR37908:SF4">
    <property type="entry name" value="PROTEIN, PUTATIVE-RELATED"/>
    <property type="match status" value="1"/>
</dbReference>
<evidence type="ECO:0000313" key="2">
    <source>
        <dbReference type="EMBL" id="MBA0685762.1"/>
    </source>
</evidence>
<reference evidence="2 3" key="1">
    <citation type="journal article" date="2019" name="Genome Biol. Evol.">
        <title>Insights into the evolution of the New World diploid cottons (Gossypium, subgenus Houzingenia) based on genome sequencing.</title>
        <authorList>
            <person name="Grover C.E."/>
            <person name="Arick M.A. 2nd"/>
            <person name="Thrash A."/>
            <person name="Conover J.L."/>
            <person name="Sanders W.S."/>
            <person name="Peterson D.G."/>
            <person name="Frelichowski J.E."/>
            <person name="Scheffler J.A."/>
            <person name="Scheffler B.E."/>
            <person name="Wendel J.F."/>
        </authorList>
    </citation>
    <scope>NUCLEOTIDE SEQUENCE [LARGE SCALE GENOMIC DNA]</scope>
    <source>
        <strain evidence="2">185</strain>
        <tissue evidence="2">Leaf</tissue>
    </source>
</reference>
<organism evidence="2 3">
    <name type="scientific">Gossypium aridum</name>
    <name type="common">American cotton</name>
    <name type="synonym">Erioxylum aridum</name>
    <dbReference type="NCBI Taxonomy" id="34290"/>
    <lineage>
        <taxon>Eukaryota</taxon>
        <taxon>Viridiplantae</taxon>
        <taxon>Streptophyta</taxon>
        <taxon>Embryophyta</taxon>
        <taxon>Tracheophyta</taxon>
        <taxon>Spermatophyta</taxon>
        <taxon>Magnoliopsida</taxon>
        <taxon>eudicotyledons</taxon>
        <taxon>Gunneridae</taxon>
        <taxon>Pentapetalae</taxon>
        <taxon>rosids</taxon>
        <taxon>malvids</taxon>
        <taxon>Malvales</taxon>
        <taxon>Malvaceae</taxon>
        <taxon>Malvoideae</taxon>
        <taxon>Gossypium</taxon>
    </lineage>
</organism>
<proteinExistence type="predicted"/>
<dbReference type="AlphaFoldDB" id="A0A7J8XF24"/>
<gene>
    <name evidence="2" type="ORF">Goari_013410</name>
</gene>
<evidence type="ECO:0000256" key="1">
    <source>
        <dbReference type="SAM" id="MobiDB-lite"/>
    </source>
</evidence>
<name>A0A7J8XF24_GOSAI</name>